<sequence length="255" mass="29182">MNAQMSGLIIFLCFPLTYHAQRLDDTESSCSMAGISVLTVLLILLLGVIAFCSILLWKRKEIKLFGWIFKLEREKENNLVITGETKTQTDKSRISISFSTSTQSERSSDTERGNNIFHLNSAYEQELSAVPSKKCKHPECRIANERESLYENQVLEHERTFIRSNRYREDSTSLSSSNQSEDESENTSSSYPGNIHDSRKTESKQNEKPGLCGQTRRSCYVNQVLEHERNTMVSYEDLQIDPVQADKSEYEGLKL</sequence>
<name>A0A8B8C219_CRAVI</name>
<evidence type="ECO:0000256" key="2">
    <source>
        <dbReference type="SAM" id="Phobius"/>
    </source>
</evidence>
<feature type="transmembrane region" description="Helical" evidence="2">
    <location>
        <begin position="32"/>
        <end position="57"/>
    </location>
</feature>
<keyword evidence="2" id="KW-1133">Transmembrane helix</keyword>
<feature type="compositionally biased region" description="Basic and acidic residues" evidence="1">
    <location>
        <begin position="196"/>
        <end position="207"/>
    </location>
</feature>
<gene>
    <name evidence="5" type="primary">LOC111115322</name>
</gene>
<keyword evidence="2" id="KW-0472">Membrane</keyword>
<dbReference type="RefSeq" id="XP_022309707.1">
    <property type="nucleotide sequence ID" value="XM_022453999.1"/>
</dbReference>
<evidence type="ECO:0000313" key="5">
    <source>
        <dbReference type="RefSeq" id="XP_022309707.1"/>
    </source>
</evidence>
<feature type="chain" id="PRO_5034197626" evidence="3">
    <location>
        <begin position="21"/>
        <end position="255"/>
    </location>
</feature>
<feature type="compositionally biased region" description="Low complexity" evidence="1">
    <location>
        <begin position="94"/>
        <end position="105"/>
    </location>
</feature>
<protein>
    <submittedName>
        <fullName evidence="5">Uncharacterized protein LOC111115322 isoform X1</fullName>
    </submittedName>
</protein>
<dbReference type="KEGG" id="cvn:111115322"/>
<feature type="region of interest" description="Disordered" evidence="1">
    <location>
        <begin position="167"/>
        <end position="212"/>
    </location>
</feature>
<feature type="region of interest" description="Disordered" evidence="1">
    <location>
        <begin position="92"/>
        <end position="113"/>
    </location>
</feature>
<accession>A0A8B8C219</accession>
<evidence type="ECO:0000313" key="4">
    <source>
        <dbReference type="Proteomes" id="UP000694844"/>
    </source>
</evidence>
<keyword evidence="2" id="KW-0812">Transmembrane</keyword>
<proteinExistence type="predicted"/>
<keyword evidence="3" id="KW-0732">Signal</keyword>
<evidence type="ECO:0000256" key="1">
    <source>
        <dbReference type="SAM" id="MobiDB-lite"/>
    </source>
</evidence>
<dbReference type="Proteomes" id="UP000694844">
    <property type="component" value="Chromosome 9"/>
</dbReference>
<organism evidence="4 5">
    <name type="scientific">Crassostrea virginica</name>
    <name type="common">Eastern oyster</name>
    <dbReference type="NCBI Taxonomy" id="6565"/>
    <lineage>
        <taxon>Eukaryota</taxon>
        <taxon>Metazoa</taxon>
        <taxon>Spiralia</taxon>
        <taxon>Lophotrochozoa</taxon>
        <taxon>Mollusca</taxon>
        <taxon>Bivalvia</taxon>
        <taxon>Autobranchia</taxon>
        <taxon>Pteriomorphia</taxon>
        <taxon>Ostreida</taxon>
        <taxon>Ostreoidea</taxon>
        <taxon>Ostreidae</taxon>
        <taxon>Crassostrea</taxon>
    </lineage>
</organism>
<reference evidence="5" key="1">
    <citation type="submission" date="2025-08" db="UniProtKB">
        <authorList>
            <consortium name="RefSeq"/>
        </authorList>
    </citation>
    <scope>IDENTIFICATION</scope>
    <source>
        <tissue evidence="5">Whole sample</tissue>
    </source>
</reference>
<feature type="signal peptide" evidence="3">
    <location>
        <begin position="1"/>
        <end position="20"/>
    </location>
</feature>
<keyword evidence="4" id="KW-1185">Reference proteome</keyword>
<dbReference type="GeneID" id="111115322"/>
<dbReference type="AlphaFoldDB" id="A0A8B8C219"/>
<evidence type="ECO:0000256" key="3">
    <source>
        <dbReference type="SAM" id="SignalP"/>
    </source>
</evidence>